<dbReference type="InterPro" id="IPR028082">
    <property type="entry name" value="Peripla_BP_I"/>
</dbReference>
<dbReference type="CDD" id="cd01392">
    <property type="entry name" value="HTH_LacI"/>
    <property type="match status" value="1"/>
</dbReference>
<dbReference type="InterPro" id="IPR010982">
    <property type="entry name" value="Lambda_DNA-bd_dom_sf"/>
</dbReference>
<keyword evidence="3" id="KW-0804">Transcription</keyword>
<protein>
    <submittedName>
        <fullName evidence="6">LacI family transcriptional regulator</fullName>
    </submittedName>
</protein>
<keyword evidence="2" id="KW-0238">DNA-binding</keyword>
<evidence type="ECO:0000256" key="3">
    <source>
        <dbReference type="ARBA" id="ARBA00023163"/>
    </source>
</evidence>
<dbReference type="SUPFAM" id="SSF53822">
    <property type="entry name" value="Periplasmic binding protein-like I"/>
    <property type="match status" value="1"/>
</dbReference>
<accession>A0A9W5W7R7</accession>
<evidence type="ECO:0000313" key="6">
    <source>
        <dbReference type="EMBL" id="EXX88732.1"/>
    </source>
</evidence>
<feature type="domain" description="HTH cro/C1-type" evidence="5">
    <location>
        <begin position="5"/>
        <end position="49"/>
    </location>
</feature>
<name>A0A9W5W7R7_9BACL</name>
<dbReference type="Proteomes" id="UP000053750">
    <property type="component" value="Unassembled WGS sequence"/>
</dbReference>
<dbReference type="PANTHER" id="PTHR30146">
    <property type="entry name" value="LACI-RELATED TRANSCRIPTIONAL REPRESSOR"/>
    <property type="match status" value="1"/>
</dbReference>
<dbReference type="PROSITE" id="PS00356">
    <property type="entry name" value="HTH_LACI_1"/>
    <property type="match status" value="1"/>
</dbReference>
<keyword evidence="7" id="KW-1185">Reference proteome</keyword>
<dbReference type="Pfam" id="PF13377">
    <property type="entry name" value="Peripla_BP_3"/>
    <property type="match status" value="1"/>
</dbReference>
<gene>
    <name evidence="6" type="ORF">BG53_01330</name>
</gene>
<evidence type="ECO:0000259" key="4">
    <source>
        <dbReference type="PROSITE" id="PS50932"/>
    </source>
</evidence>
<dbReference type="CDD" id="cd06267">
    <property type="entry name" value="PBP1_LacI_sugar_binding-like"/>
    <property type="match status" value="1"/>
</dbReference>
<organism evidence="6 7">
    <name type="scientific">Paenibacillus darwinianus</name>
    <dbReference type="NCBI Taxonomy" id="1380763"/>
    <lineage>
        <taxon>Bacteria</taxon>
        <taxon>Bacillati</taxon>
        <taxon>Bacillota</taxon>
        <taxon>Bacilli</taxon>
        <taxon>Bacillales</taxon>
        <taxon>Paenibacillaceae</taxon>
        <taxon>Paenibacillus</taxon>
    </lineage>
</organism>
<dbReference type="SUPFAM" id="SSF47413">
    <property type="entry name" value="lambda repressor-like DNA-binding domains"/>
    <property type="match status" value="1"/>
</dbReference>
<dbReference type="EMBL" id="JFHU01000117">
    <property type="protein sequence ID" value="EXX88732.1"/>
    <property type="molecule type" value="Genomic_DNA"/>
</dbReference>
<evidence type="ECO:0000259" key="5">
    <source>
        <dbReference type="PROSITE" id="PS50943"/>
    </source>
</evidence>
<dbReference type="GO" id="GO:0000976">
    <property type="term" value="F:transcription cis-regulatory region binding"/>
    <property type="evidence" value="ECO:0007669"/>
    <property type="project" value="TreeGrafter"/>
</dbReference>
<dbReference type="Gene3D" id="1.10.260.40">
    <property type="entry name" value="lambda repressor-like DNA-binding domains"/>
    <property type="match status" value="1"/>
</dbReference>
<dbReference type="PANTHER" id="PTHR30146:SF24">
    <property type="entry name" value="XYLOSE OPERON REGULATORY PROTEIN"/>
    <property type="match status" value="1"/>
</dbReference>
<dbReference type="Gene3D" id="3.40.50.2300">
    <property type="match status" value="2"/>
</dbReference>
<evidence type="ECO:0000256" key="1">
    <source>
        <dbReference type="ARBA" id="ARBA00023015"/>
    </source>
</evidence>
<reference evidence="6 7" key="1">
    <citation type="submission" date="2014-02" db="EMBL/GenBank/DDBJ databases">
        <title>Genome sequence of Paenibacillus darwinianus reveals adaptive mechanisms for survival in Antarctic soils.</title>
        <authorList>
            <person name="Dsouza M."/>
            <person name="Taylor M.W."/>
            <person name="Turner S.J."/>
            <person name="Aislabie J."/>
        </authorList>
    </citation>
    <scope>NUCLEOTIDE SEQUENCE [LARGE SCALE GENOMIC DNA]</scope>
    <source>
        <strain evidence="6 7">CE1</strain>
    </source>
</reference>
<dbReference type="Pfam" id="PF00356">
    <property type="entry name" value="LacI"/>
    <property type="match status" value="1"/>
</dbReference>
<dbReference type="RefSeq" id="WP_051587648.1">
    <property type="nucleotide sequence ID" value="NZ_KK082178.1"/>
</dbReference>
<dbReference type="GO" id="GO:0003700">
    <property type="term" value="F:DNA-binding transcription factor activity"/>
    <property type="evidence" value="ECO:0007669"/>
    <property type="project" value="TreeGrafter"/>
</dbReference>
<dbReference type="SMART" id="SM00354">
    <property type="entry name" value="HTH_LACI"/>
    <property type="match status" value="1"/>
</dbReference>
<evidence type="ECO:0000313" key="7">
    <source>
        <dbReference type="Proteomes" id="UP000053750"/>
    </source>
</evidence>
<dbReference type="PROSITE" id="PS50932">
    <property type="entry name" value="HTH_LACI_2"/>
    <property type="match status" value="1"/>
</dbReference>
<dbReference type="OrthoDB" id="9796186at2"/>
<dbReference type="AlphaFoldDB" id="A0A9W5W7R7"/>
<sequence length="360" mass="40254">MKRPTLKDVAKAASVSTAAVSYVLNGKHEKVSGETLERINNVIKSLNYVPDYSARSLVKNQSRLIGIVIPQTEKHAQLILENPWYSEIISGIEGKLRKYGYHLLLSGVNQGESYLDLLIQRNLDGAIIMGIYPEEFYEGLKKIKIPIVLIDSYINDSYFYRIGIDDEYGGYLATKYLIDRGHTNIGMITGAIRREGVVEKRFLGYKRAIRESNLFYNPDYVFEDSMSYDHGVAAGHRIASAFPEITAVFATADMIAFGLIKSFTDEGIRTPDDISVIGFDDVFMSRMFLPPLTTVRQDIKKKGVIAAERLLSLIGEAGDDDNGQSEDLRETILPLEIVERGTVIRRGNGQSLTETEHGRG</sequence>
<feature type="domain" description="HTH lacI-type" evidence="4">
    <location>
        <begin position="4"/>
        <end position="59"/>
    </location>
</feature>
<keyword evidence="1" id="KW-0805">Transcription regulation</keyword>
<dbReference type="InterPro" id="IPR046335">
    <property type="entry name" value="LacI/GalR-like_sensor"/>
</dbReference>
<proteinExistence type="predicted"/>
<dbReference type="InterPro" id="IPR001387">
    <property type="entry name" value="Cro/C1-type_HTH"/>
</dbReference>
<dbReference type="InterPro" id="IPR000843">
    <property type="entry name" value="HTH_LacI"/>
</dbReference>
<comment type="caution">
    <text evidence="6">The sequence shown here is derived from an EMBL/GenBank/DDBJ whole genome shotgun (WGS) entry which is preliminary data.</text>
</comment>
<dbReference type="PROSITE" id="PS50943">
    <property type="entry name" value="HTH_CROC1"/>
    <property type="match status" value="1"/>
</dbReference>
<evidence type="ECO:0000256" key="2">
    <source>
        <dbReference type="ARBA" id="ARBA00023125"/>
    </source>
</evidence>